<evidence type="ECO:0000313" key="2">
    <source>
        <dbReference type="EMBL" id="XBO37683.1"/>
    </source>
</evidence>
<reference evidence="2" key="1">
    <citation type="submission" date="2024-05" db="EMBL/GenBank/DDBJ databases">
        <authorList>
            <person name="Kim S."/>
            <person name="Heo J."/>
            <person name="Choi H."/>
            <person name="Choi Y."/>
            <person name="Kwon S.-W."/>
            <person name="Kim Y."/>
        </authorList>
    </citation>
    <scope>NUCLEOTIDE SEQUENCE</scope>
    <source>
        <strain evidence="2">KACC 23698</strain>
    </source>
</reference>
<gene>
    <name evidence="2" type="ORF">ABEG18_18415</name>
</gene>
<dbReference type="AlphaFoldDB" id="A0AAU7JBN2"/>
<keyword evidence="1" id="KW-0472">Membrane</keyword>
<feature type="transmembrane region" description="Helical" evidence="1">
    <location>
        <begin position="6"/>
        <end position="24"/>
    </location>
</feature>
<name>A0AAU7JBN2_9HYPH</name>
<organism evidence="2">
    <name type="scientific">Alsobacter sp. KACC 23698</name>
    <dbReference type="NCBI Taxonomy" id="3149229"/>
    <lineage>
        <taxon>Bacteria</taxon>
        <taxon>Pseudomonadati</taxon>
        <taxon>Pseudomonadota</taxon>
        <taxon>Alphaproteobacteria</taxon>
        <taxon>Hyphomicrobiales</taxon>
        <taxon>Alsobacteraceae</taxon>
        <taxon>Alsobacter</taxon>
    </lineage>
</organism>
<keyword evidence="1" id="KW-0812">Transmembrane</keyword>
<feature type="transmembrane region" description="Helical" evidence="1">
    <location>
        <begin position="36"/>
        <end position="60"/>
    </location>
</feature>
<dbReference type="RefSeq" id="WP_406854508.1">
    <property type="nucleotide sequence ID" value="NZ_CP157484.1"/>
</dbReference>
<protein>
    <recommendedName>
        <fullName evidence="3">Transmembrane protein</fullName>
    </recommendedName>
</protein>
<evidence type="ECO:0008006" key="3">
    <source>
        <dbReference type="Google" id="ProtNLM"/>
    </source>
</evidence>
<evidence type="ECO:0000256" key="1">
    <source>
        <dbReference type="SAM" id="Phobius"/>
    </source>
</evidence>
<accession>A0AAU7JBN2</accession>
<feature type="transmembrane region" description="Helical" evidence="1">
    <location>
        <begin position="66"/>
        <end position="87"/>
    </location>
</feature>
<proteinExistence type="predicted"/>
<dbReference type="EMBL" id="CP157484">
    <property type="protein sequence ID" value="XBO37683.1"/>
    <property type="molecule type" value="Genomic_DNA"/>
</dbReference>
<sequence>MHTFLVILGGVVLLGLVLVIGGLVGPGGAAGMRRAALAFIPVWLVAAVINLWVGASSAVVSVADEFPFFLLVFAAPALVAAAVWWRLGRSPA</sequence>
<keyword evidence="1" id="KW-1133">Transmembrane helix</keyword>